<dbReference type="PANTHER" id="PTHR43201:SF5">
    <property type="entry name" value="MEDIUM-CHAIN ACYL-COA LIGASE ACSF2, MITOCHONDRIAL"/>
    <property type="match status" value="1"/>
</dbReference>
<dbReference type="InterPro" id="IPR036736">
    <property type="entry name" value="ACP-like_sf"/>
</dbReference>
<dbReference type="AlphaFoldDB" id="A0A7S7NLJ6"/>
<evidence type="ECO:0000259" key="3">
    <source>
        <dbReference type="PROSITE" id="PS50075"/>
    </source>
</evidence>
<dbReference type="SMART" id="SM00563">
    <property type="entry name" value="PlsC"/>
    <property type="match status" value="1"/>
</dbReference>
<keyword evidence="2" id="KW-0436">Ligase</keyword>
<dbReference type="GO" id="GO:0031956">
    <property type="term" value="F:medium-chain fatty acid-CoA ligase activity"/>
    <property type="evidence" value="ECO:0007669"/>
    <property type="project" value="TreeGrafter"/>
</dbReference>
<dbReference type="SUPFAM" id="SSF69593">
    <property type="entry name" value="Glycerol-3-phosphate (1)-acyltransferase"/>
    <property type="match status" value="1"/>
</dbReference>
<reference evidence="4 5" key="1">
    <citation type="submission" date="2020-10" db="EMBL/GenBank/DDBJ databases">
        <title>Complete genome sequence of Paludibaculum fermentans P105T, a facultatively anaerobic acidobacterium capable of dissimilatory Fe(III) reduction.</title>
        <authorList>
            <person name="Dedysh S.N."/>
            <person name="Beletsky A.V."/>
            <person name="Kulichevskaya I.S."/>
            <person name="Mardanov A.V."/>
            <person name="Ravin N.V."/>
        </authorList>
    </citation>
    <scope>NUCLEOTIDE SEQUENCE [LARGE SCALE GENOMIC DNA]</scope>
    <source>
        <strain evidence="4 5">P105</strain>
    </source>
</reference>
<sequence length="829" mass="92845">MVRETLLDYFRTVAELEGEYLVYDDGFRPRAYSYSGLARAARNFAAKLQAAGIGSGDRIILWSENRPAWVAAFWGCVLRGVAVAPIDEHHSAEFLERVMRITSAKAIAAGDEVKLPVLEGGPPVWRLSELDWKSGDARFDEIEAKPDDIAEILFTSGATAEPKGVIITHRNILANIVPVEREVLKYRKYARPFSPIRFLNLLPLSHMFGQAMAIFIPPMISGTVIFQRSQDPREIVRQIKSRKISVLVSVPKILDVLKEYLKGVAPDTAQNAPAGEKFWWRWWRYRRAHRLFGNKFWSFVVGGAALDPGLEEFWGNLGWAVIQGYGLTEAAPIVTLNHPFHSRRGTVGKPIAGVQIRIADDGEVLVRGGNVTSGYFNNPEATAEAFENGWFHTGDIGELDDSGRLMIKGRKKEMIVLPDGRNVFPEDVERVLNGIAGVKESAVIGLKAESGERVHAAIVLEPAARAEQVIAQANGALEEHQKVRSYTVWSEPQLPRTEGTRKLRRREIRGRLSGEARQTGPGKDATGMEALLGKWTTGREVSAGTSLDDLGLSSLDRVELLVALERELGAPVDEKAFSNAKTIADLEALKSAPAGSSGPAEVMDFPTWNRSKWALWSRIFHLNVWLLNLARIFAWVRVEGRQNLREIDGPVIFASNHQGYFDAPILFMAMPWKWRHKLAPAMRKEFFDAHYHPERHSLFSRLTSNLNYYLSCLMFNALPIPQKEAGTRQTLRYIGEMVEEGWCPLIFPEGKHSYDDSVGHFQAGAAMMASRLKVPVVPVRIHGSNRVLHPTWSFPRPGFVRVVIGKPIRLDGDDYLELSKQLEERIKSM</sequence>
<protein>
    <submittedName>
        <fullName evidence="4">AMP-binding protein</fullName>
    </submittedName>
</protein>
<dbReference type="InterPro" id="IPR000873">
    <property type="entry name" value="AMP-dep_synth/lig_dom"/>
</dbReference>
<gene>
    <name evidence="4" type="ORF">IRI77_23880</name>
</gene>
<dbReference type="Pfam" id="PF00550">
    <property type="entry name" value="PP-binding"/>
    <property type="match status" value="1"/>
</dbReference>
<dbReference type="InterPro" id="IPR042099">
    <property type="entry name" value="ANL_N_sf"/>
</dbReference>
<feature type="domain" description="Carrier" evidence="3">
    <location>
        <begin position="518"/>
        <end position="594"/>
    </location>
</feature>
<dbReference type="InterPro" id="IPR002123">
    <property type="entry name" value="Plipid/glycerol_acylTrfase"/>
</dbReference>
<dbReference type="SUPFAM" id="SSF56801">
    <property type="entry name" value="Acetyl-CoA synthetase-like"/>
    <property type="match status" value="1"/>
</dbReference>
<evidence type="ECO:0000256" key="2">
    <source>
        <dbReference type="ARBA" id="ARBA00022598"/>
    </source>
</evidence>
<comment type="similarity">
    <text evidence="1">Belongs to the ATP-dependent AMP-binding enzyme family.</text>
</comment>
<dbReference type="KEGG" id="pfer:IRI77_23880"/>
<dbReference type="PROSITE" id="PS50075">
    <property type="entry name" value="CARRIER"/>
    <property type="match status" value="1"/>
</dbReference>
<accession>A0A7S7NLJ6</accession>
<proteinExistence type="inferred from homology"/>
<dbReference type="Gene3D" id="3.30.300.30">
    <property type="match status" value="1"/>
</dbReference>
<keyword evidence="5" id="KW-1185">Reference proteome</keyword>
<dbReference type="Gene3D" id="1.10.1200.10">
    <property type="entry name" value="ACP-like"/>
    <property type="match status" value="1"/>
</dbReference>
<dbReference type="GO" id="GO:0016746">
    <property type="term" value="F:acyltransferase activity"/>
    <property type="evidence" value="ECO:0007669"/>
    <property type="project" value="InterPro"/>
</dbReference>
<dbReference type="InterPro" id="IPR045851">
    <property type="entry name" value="AMP-bd_C_sf"/>
</dbReference>
<evidence type="ECO:0000313" key="5">
    <source>
        <dbReference type="Proteomes" id="UP000593892"/>
    </source>
</evidence>
<dbReference type="PANTHER" id="PTHR43201">
    <property type="entry name" value="ACYL-COA SYNTHETASE"/>
    <property type="match status" value="1"/>
</dbReference>
<dbReference type="SUPFAM" id="SSF47336">
    <property type="entry name" value="ACP-like"/>
    <property type="match status" value="1"/>
</dbReference>
<dbReference type="InterPro" id="IPR009081">
    <property type="entry name" value="PP-bd_ACP"/>
</dbReference>
<evidence type="ECO:0000313" key="4">
    <source>
        <dbReference type="EMBL" id="QOY85843.1"/>
    </source>
</evidence>
<dbReference type="EMBL" id="CP063849">
    <property type="protein sequence ID" value="QOY85843.1"/>
    <property type="molecule type" value="Genomic_DNA"/>
</dbReference>
<evidence type="ECO:0000256" key="1">
    <source>
        <dbReference type="ARBA" id="ARBA00006432"/>
    </source>
</evidence>
<dbReference type="Proteomes" id="UP000593892">
    <property type="component" value="Chromosome"/>
</dbReference>
<organism evidence="4 5">
    <name type="scientific">Paludibaculum fermentans</name>
    <dbReference type="NCBI Taxonomy" id="1473598"/>
    <lineage>
        <taxon>Bacteria</taxon>
        <taxon>Pseudomonadati</taxon>
        <taxon>Acidobacteriota</taxon>
        <taxon>Terriglobia</taxon>
        <taxon>Bryobacterales</taxon>
        <taxon>Bryobacteraceae</taxon>
        <taxon>Paludibaculum</taxon>
    </lineage>
</organism>
<dbReference type="RefSeq" id="WP_194447513.1">
    <property type="nucleotide sequence ID" value="NZ_CP063849.1"/>
</dbReference>
<dbReference type="CDD" id="cd07989">
    <property type="entry name" value="LPLAT_AGPAT-like"/>
    <property type="match status" value="1"/>
</dbReference>
<name>A0A7S7NLJ6_PALFE</name>
<dbReference type="Pfam" id="PF00501">
    <property type="entry name" value="AMP-binding"/>
    <property type="match status" value="1"/>
</dbReference>
<dbReference type="Pfam" id="PF01553">
    <property type="entry name" value="Acyltransferase"/>
    <property type="match status" value="1"/>
</dbReference>
<dbReference type="Gene3D" id="3.40.50.12780">
    <property type="entry name" value="N-terminal domain of ligase-like"/>
    <property type="match status" value="1"/>
</dbReference>
<dbReference type="GO" id="GO:0006631">
    <property type="term" value="P:fatty acid metabolic process"/>
    <property type="evidence" value="ECO:0007669"/>
    <property type="project" value="TreeGrafter"/>
</dbReference>